<organism evidence="1 2">
    <name type="scientific">Clostridium tetani</name>
    <dbReference type="NCBI Taxonomy" id="1513"/>
    <lineage>
        <taxon>Bacteria</taxon>
        <taxon>Bacillati</taxon>
        <taxon>Bacillota</taxon>
        <taxon>Clostridia</taxon>
        <taxon>Eubacteriales</taxon>
        <taxon>Clostridiaceae</taxon>
        <taxon>Clostridium</taxon>
    </lineage>
</organism>
<dbReference type="AlphaFoldDB" id="A0A4Q0VGK2"/>
<comment type="caution">
    <text evidence="1">The sequence shown here is derived from an EMBL/GenBank/DDBJ whole genome shotgun (WGS) entry which is preliminary data.</text>
</comment>
<proteinExistence type="predicted"/>
<dbReference type="RefSeq" id="WP_129029945.1">
    <property type="nucleotide sequence ID" value="NZ_AP026806.1"/>
</dbReference>
<protein>
    <submittedName>
        <fullName evidence="1">Stage II sporulation protein P</fullName>
    </submittedName>
</protein>
<dbReference type="Proteomes" id="UP000290921">
    <property type="component" value="Unassembled WGS sequence"/>
</dbReference>
<dbReference type="EMBL" id="QMAP01000002">
    <property type="protein sequence ID" value="RXI50090.1"/>
    <property type="molecule type" value="Genomic_DNA"/>
</dbReference>
<dbReference type="InterPro" id="IPR010897">
    <property type="entry name" value="Spore_II_P"/>
</dbReference>
<evidence type="ECO:0000313" key="2">
    <source>
        <dbReference type="Proteomes" id="UP000290921"/>
    </source>
</evidence>
<name>A0A4Q0VGK2_CLOTA</name>
<sequence length="351" mass="40659">MKRKYSLNKRYKNIKGVYILLFISTLFIVLPVVVKANPNKYTEKNNMFYIQVLNRSMPLAKATVFDEENLLENSFNVKKELLGLFSIKLEDPLTVLEKEISLINTSEIYKQKDYEPEPFKLDEKYVLKEEVKKEINKKIHNPNLKKKLDKSKPEIFIYHTHATESYKPENNFSLDMNKNICIVGDILTKELEDNYGISVIHDKTLHDANAYTRSYERSGVTVDKYLKKYGDFKLIIDLHRDGVKNTKLIEPFITSINGEKVAKIMFVLAKDNPHYSENLKVANSLLDIASKIFPGFCKPHRCYDHVTRHFHQNKSNNSVLIEVGANSNNLQDAKNSAKYLARIIGEYINGK</sequence>
<evidence type="ECO:0000313" key="1">
    <source>
        <dbReference type="EMBL" id="RXI50090.1"/>
    </source>
</evidence>
<accession>A0A4Q0VGK2</accession>
<gene>
    <name evidence="1" type="ORF">DP130_03690</name>
</gene>
<dbReference type="Pfam" id="PF07454">
    <property type="entry name" value="SpoIIP"/>
    <property type="match status" value="1"/>
</dbReference>
<dbReference type="NCBIfam" id="TIGR02867">
    <property type="entry name" value="spore_II_P"/>
    <property type="match status" value="1"/>
</dbReference>
<reference evidence="1 2" key="1">
    <citation type="submission" date="2018-06" db="EMBL/GenBank/DDBJ databases">
        <title>Genome conservation of Clostridium tetani.</title>
        <authorList>
            <person name="Bruggemann H."/>
            <person name="Popoff M.R."/>
        </authorList>
    </citation>
    <scope>NUCLEOTIDE SEQUENCE [LARGE SCALE GENOMIC DNA]</scope>
    <source>
        <strain evidence="1 2">2017.061</strain>
    </source>
</reference>